<comment type="similarity">
    <text evidence="2">Belongs to the CpsC/CapA family.</text>
</comment>
<evidence type="ECO:0000256" key="1">
    <source>
        <dbReference type="ARBA" id="ARBA00004651"/>
    </source>
</evidence>
<feature type="domain" description="Polysaccharide chain length determinant N-terminal" evidence="8">
    <location>
        <begin position="3"/>
        <end position="90"/>
    </location>
</feature>
<comment type="subcellular location">
    <subcellularLocation>
        <location evidence="1">Cell membrane</location>
        <topology evidence="1">Multi-pass membrane protein</topology>
    </subcellularLocation>
</comment>
<dbReference type="Proteomes" id="UP001335737">
    <property type="component" value="Unassembled WGS sequence"/>
</dbReference>
<evidence type="ECO:0000313" key="10">
    <source>
        <dbReference type="Proteomes" id="UP001335737"/>
    </source>
</evidence>
<evidence type="ECO:0000313" key="9">
    <source>
        <dbReference type="EMBL" id="MEC5424018.1"/>
    </source>
</evidence>
<reference evidence="9 10" key="1">
    <citation type="journal article" date="2024" name="Int. J. Syst. Evol. Microbiol.">
        <title>Virgibacillus tibetensis sp. nov., isolated from salt lake on the Tibetan Plateau of China.</title>
        <authorList>
            <person name="Phurbu D."/>
            <person name="Liu Z.-X."/>
            <person name="Wang R."/>
            <person name="Zheng Y.-Y."/>
            <person name="Liu H.-C."/>
            <person name="Zhou Y.-G."/>
            <person name="Yu Y.-J."/>
            <person name="Li A.-H."/>
        </authorList>
    </citation>
    <scope>NUCLEOTIDE SEQUENCE [LARGE SCALE GENOMIC DNA]</scope>
    <source>
        <strain evidence="9 10">C22-A2</strain>
    </source>
</reference>
<protein>
    <submittedName>
        <fullName evidence="9">Wzz/FepE/Etk N-terminal domain-containing protein</fullName>
    </submittedName>
</protein>
<organism evidence="9 10">
    <name type="scientific">Virgibacillus tibetensis</name>
    <dbReference type="NCBI Taxonomy" id="3042313"/>
    <lineage>
        <taxon>Bacteria</taxon>
        <taxon>Bacillati</taxon>
        <taxon>Bacillota</taxon>
        <taxon>Bacilli</taxon>
        <taxon>Bacillales</taxon>
        <taxon>Bacillaceae</taxon>
        <taxon>Virgibacillus</taxon>
    </lineage>
</organism>
<keyword evidence="3" id="KW-1003">Cell membrane</keyword>
<proteinExistence type="inferred from homology"/>
<dbReference type="PANTHER" id="PTHR32309:SF31">
    <property type="entry name" value="CAPSULAR EXOPOLYSACCHARIDE FAMILY"/>
    <property type="match status" value="1"/>
</dbReference>
<feature type="transmembrane region" description="Helical" evidence="7">
    <location>
        <begin position="159"/>
        <end position="178"/>
    </location>
</feature>
<keyword evidence="4 7" id="KW-0812">Transmembrane</keyword>
<dbReference type="Pfam" id="PF02706">
    <property type="entry name" value="Wzz"/>
    <property type="match status" value="1"/>
</dbReference>
<dbReference type="PANTHER" id="PTHR32309">
    <property type="entry name" value="TYROSINE-PROTEIN KINASE"/>
    <property type="match status" value="1"/>
</dbReference>
<gene>
    <name evidence="9" type="ORF">QGM71_11000</name>
</gene>
<evidence type="ECO:0000256" key="7">
    <source>
        <dbReference type="SAM" id="Phobius"/>
    </source>
</evidence>
<evidence type="ECO:0000259" key="8">
    <source>
        <dbReference type="Pfam" id="PF02706"/>
    </source>
</evidence>
<keyword evidence="6 7" id="KW-0472">Membrane</keyword>
<feature type="transmembrane region" description="Helical" evidence="7">
    <location>
        <begin position="17"/>
        <end position="37"/>
    </location>
</feature>
<evidence type="ECO:0000256" key="2">
    <source>
        <dbReference type="ARBA" id="ARBA00006683"/>
    </source>
</evidence>
<name>A0ABU6KFC8_9BACI</name>
<evidence type="ECO:0000256" key="3">
    <source>
        <dbReference type="ARBA" id="ARBA00022475"/>
    </source>
</evidence>
<dbReference type="RefSeq" id="WP_327607584.1">
    <property type="nucleotide sequence ID" value="NZ_JARZFX010000004.1"/>
</dbReference>
<comment type="caution">
    <text evidence="9">The sequence shown here is derived from an EMBL/GenBank/DDBJ whole genome shotgun (WGS) entry which is preliminary data.</text>
</comment>
<evidence type="ECO:0000256" key="6">
    <source>
        <dbReference type="ARBA" id="ARBA00023136"/>
    </source>
</evidence>
<keyword evidence="10" id="KW-1185">Reference proteome</keyword>
<accession>A0ABU6KFC8</accession>
<dbReference type="InterPro" id="IPR003856">
    <property type="entry name" value="LPS_length_determ_N"/>
</dbReference>
<dbReference type="InterPro" id="IPR050445">
    <property type="entry name" value="Bact_polysacc_biosynth/exp"/>
</dbReference>
<sequence length="232" mass="25605">MKEINLKEIFASIKQRFWIIALVAAAAALAGFVYSNLTSQTLLYESSTRVIIGSDSESMSTLMVMIKDPIVMNKVKEELQLSRPSESLSSQIEVQRLEDSQVIMISVIDTDPVVAASIANATANAFKNEIVNILDFRDVQLLSAAQENPYPINEKQNHTTVIALVFGIITGTGLVFLLESLDGKIRKERDVEEALGVPVIGVVSNMNKKKLVMKKTKSHEVKLRRSETVGVK</sequence>
<keyword evidence="5 7" id="KW-1133">Transmembrane helix</keyword>
<evidence type="ECO:0000256" key="4">
    <source>
        <dbReference type="ARBA" id="ARBA00022692"/>
    </source>
</evidence>
<evidence type="ECO:0000256" key="5">
    <source>
        <dbReference type="ARBA" id="ARBA00022989"/>
    </source>
</evidence>
<dbReference type="EMBL" id="JARZFX010000004">
    <property type="protein sequence ID" value="MEC5424018.1"/>
    <property type="molecule type" value="Genomic_DNA"/>
</dbReference>